<proteinExistence type="predicted"/>
<dbReference type="SMART" id="SM00409">
    <property type="entry name" value="IG"/>
    <property type="match status" value="1"/>
</dbReference>
<sequence length="145" mass="15794">MYVRVASTCLPRTEIVGGPERLVKAGSTVVLRCIVRGALEPPTFIMWYHSTEQITGDSVRYRTQVDRNIPDIEGDSHSTTGSLIIESAKKRDNGNYTCSPSNSPSVTVMLNVINALLALLGQLYSGYSVSHAAYCSFVSSVHLQV</sequence>
<evidence type="ECO:0000313" key="3">
    <source>
        <dbReference type="Proteomes" id="UP000606786"/>
    </source>
</evidence>
<dbReference type="GO" id="GO:0050808">
    <property type="term" value="P:synapse organization"/>
    <property type="evidence" value="ECO:0007669"/>
    <property type="project" value="TreeGrafter"/>
</dbReference>
<gene>
    <name evidence="2" type="ORF">CCAP1982_LOCUS8</name>
</gene>
<name>A0A811TWB7_CERCA</name>
<dbReference type="InterPro" id="IPR013783">
    <property type="entry name" value="Ig-like_fold"/>
</dbReference>
<dbReference type="InterPro" id="IPR036179">
    <property type="entry name" value="Ig-like_dom_sf"/>
</dbReference>
<dbReference type="FunFam" id="2.60.40.10:FF:001026">
    <property type="entry name" value="Uncharacterized protein, isoform B"/>
    <property type="match status" value="1"/>
</dbReference>
<keyword evidence="3" id="KW-1185">Reference proteome</keyword>
<dbReference type="SMART" id="SM00408">
    <property type="entry name" value="IGc2"/>
    <property type="match status" value="1"/>
</dbReference>
<organism evidence="2 3">
    <name type="scientific">Ceratitis capitata</name>
    <name type="common">Mediterranean fruit fly</name>
    <name type="synonym">Tephritis capitata</name>
    <dbReference type="NCBI Taxonomy" id="7213"/>
    <lineage>
        <taxon>Eukaryota</taxon>
        <taxon>Metazoa</taxon>
        <taxon>Ecdysozoa</taxon>
        <taxon>Arthropoda</taxon>
        <taxon>Hexapoda</taxon>
        <taxon>Insecta</taxon>
        <taxon>Pterygota</taxon>
        <taxon>Neoptera</taxon>
        <taxon>Endopterygota</taxon>
        <taxon>Diptera</taxon>
        <taxon>Brachycera</taxon>
        <taxon>Muscomorpha</taxon>
        <taxon>Tephritoidea</taxon>
        <taxon>Tephritidae</taxon>
        <taxon>Ceratitis</taxon>
        <taxon>Ceratitis</taxon>
    </lineage>
</organism>
<dbReference type="InterPro" id="IPR007110">
    <property type="entry name" value="Ig-like_dom"/>
</dbReference>
<dbReference type="Proteomes" id="UP000606786">
    <property type="component" value="Unassembled WGS sequence"/>
</dbReference>
<evidence type="ECO:0000313" key="2">
    <source>
        <dbReference type="EMBL" id="CAD6991059.1"/>
    </source>
</evidence>
<dbReference type="AlphaFoldDB" id="A0A811TWB7"/>
<dbReference type="EMBL" id="CAJHJT010000001">
    <property type="protein sequence ID" value="CAD6991059.1"/>
    <property type="molecule type" value="Genomic_DNA"/>
</dbReference>
<comment type="caution">
    <text evidence="2">The sequence shown here is derived from an EMBL/GenBank/DDBJ whole genome shotgun (WGS) entry which is preliminary data.</text>
</comment>
<dbReference type="InterPro" id="IPR037448">
    <property type="entry name" value="Zig-8"/>
</dbReference>
<dbReference type="GO" id="GO:0032589">
    <property type="term" value="C:neuron projection membrane"/>
    <property type="evidence" value="ECO:0007669"/>
    <property type="project" value="TreeGrafter"/>
</dbReference>
<feature type="domain" description="Ig-like" evidence="1">
    <location>
        <begin position="11"/>
        <end position="109"/>
    </location>
</feature>
<dbReference type="InterPro" id="IPR003599">
    <property type="entry name" value="Ig_sub"/>
</dbReference>
<protein>
    <submittedName>
        <fullName evidence="2">(Mediterranean fruit fly) hypothetical protein</fullName>
    </submittedName>
</protein>
<dbReference type="Gene3D" id="2.60.40.10">
    <property type="entry name" value="Immunoglobulins"/>
    <property type="match status" value="1"/>
</dbReference>
<dbReference type="InterPro" id="IPR003598">
    <property type="entry name" value="Ig_sub2"/>
</dbReference>
<reference evidence="2" key="1">
    <citation type="submission" date="2020-11" db="EMBL/GenBank/DDBJ databases">
        <authorList>
            <person name="Whitehead M."/>
        </authorList>
    </citation>
    <scope>NUCLEOTIDE SEQUENCE</scope>
    <source>
        <strain evidence="2">EGII</strain>
    </source>
</reference>
<dbReference type="PANTHER" id="PTHR23279:SF21">
    <property type="entry name" value="DEFECTIVE PROBOSCIS EXTENSION RESPONSE 11, ISOFORM B-RELATED"/>
    <property type="match status" value="1"/>
</dbReference>
<dbReference type="PROSITE" id="PS50835">
    <property type="entry name" value="IG_LIKE"/>
    <property type="match status" value="1"/>
</dbReference>
<dbReference type="OrthoDB" id="8049355at2759"/>
<accession>A0A811TWB7</accession>
<dbReference type="PANTHER" id="PTHR23279">
    <property type="entry name" value="DEFECTIVE PROBOSCIS EXTENSION RESPONSE DPR -RELATED"/>
    <property type="match status" value="1"/>
</dbReference>
<dbReference type="SUPFAM" id="SSF48726">
    <property type="entry name" value="Immunoglobulin"/>
    <property type="match status" value="1"/>
</dbReference>
<evidence type="ECO:0000259" key="1">
    <source>
        <dbReference type="PROSITE" id="PS50835"/>
    </source>
</evidence>
<dbReference type="Pfam" id="PF13927">
    <property type="entry name" value="Ig_3"/>
    <property type="match status" value="1"/>
</dbReference>